<comment type="caution">
    <text evidence="7">The sequence shown here is derived from an EMBL/GenBank/DDBJ whole genome shotgun (WGS) entry which is preliminary data.</text>
</comment>
<organism evidence="7 8">
    <name type="scientific">Byssochlamys spectabilis (strain No. 5 / NBRC 109023)</name>
    <name type="common">Paecilomyces variotii</name>
    <dbReference type="NCBI Taxonomy" id="1356009"/>
    <lineage>
        <taxon>Eukaryota</taxon>
        <taxon>Fungi</taxon>
        <taxon>Dikarya</taxon>
        <taxon>Ascomycota</taxon>
        <taxon>Pezizomycotina</taxon>
        <taxon>Eurotiomycetes</taxon>
        <taxon>Eurotiomycetidae</taxon>
        <taxon>Eurotiales</taxon>
        <taxon>Thermoascaceae</taxon>
        <taxon>Paecilomyces</taxon>
    </lineage>
</organism>
<evidence type="ECO:0000313" key="8">
    <source>
        <dbReference type="Proteomes" id="UP000018001"/>
    </source>
</evidence>
<dbReference type="GO" id="GO:0016491">
    <property type="term" value="F:oxidoreductase activity"/>
    <property type="evidence" value="ECO:0007669"/>
    <property type="project" value="UniProtKB-KW"/>
</dbReference>
<evidence type="ECO:0000313" key="7">
    <source>
        <dbReference type="EMBL" id="GAD92299.1"/>
    </source>
</evidence>
<dbReference type="Pfam" id="PF01565">
    <property type="entry name" value="FAD_binding_4"/>
    <property type="match status" value="1"/>
</dbReference>
<evidence type="ECO:0000256" key="1">
    <source>
        <dbReference type="ARBA" id="ARBA00001974"/>
    </source>
</evidence>
<dbReference type="Pfam" id="PF08031">
    <property type="entry name" value="BBE"/>
    <property type="match status" value="1"/>
</dbReference>
<dbReference type="PROSITE" id="PS51387">
    <property type="entry name" value="FAD_PCMH"/>
    <property type="match status" value="1"/>
</dbReference>
<comment type="similarity">
    <text evidence="2">Belongs to the oxygen-dependent FAD-linked oxidoreductase family.</text>
</comment>
<keyword evidence="3" id="KW-0285">Flavoprotein</keyword>
<accession>V5F8K6</accession>
<name>V5F8K6_BYSSN</name>
<evidence type="ECO:0000256" key="4">
    <source>
        <dbReference type="ARBA" id="ARBA00022827"/>
    </source>
</evidence>
<dbReference type="InParanoid" id="V5F8K6"/>
<keyword evidence="4" id="KW-0274">FAD</keyword>
<dbReference type="eggNOG" id="ENOG502SJ3M">
    <property type="taxonomic scope" value="Eukaryota"/>
</dbReference>
<dbReference type="OrthoDB" id="9996127at2759"/>
<gene>
    <name evidence="7" type="ORF">PVAR5_0889</name>
</gene>
<proteinExistence type="inferred from homology"/>
<evidence type="ECO:0000256" key="3">
    <source>
        <dbReference type="ARBA" id="ARBA00022630"/>
    </source>
</evidence>
<evidence type="ECO:0000256" key="2">
    <source>
        <dbReference type="ARBA" id="ARBA00005466"/>
    </source>
</evidence>
<evidence type="ECO:0000259" key="6">
    <source>
        <dbReference type="PROSITE" id="PS51387"/>
    </source>
</evidence>
<sequence>MEFLVAAAAGLMGGLCTIVTPAIGSAYLQSLCGLTSMSELSTHLSEGAHIYYPGSENFTKATARWSTLNAPNITLVVEVATENDVAETVKYANAQNVPFVAVNGGHGAVSSMGKVYNGVEIWLNQLNSISIAKDGRTATFGGGVLSKQVTDALWEEGKQTVTGGCECTSLLGPALGGGHGFLQGHYGLIADQFVSLNMVLANGSLINVREDSDLWWAVKGAGHNFGIVTSVTSKIYDVSNGGLWSFQSFIFTHDKVESVYEAINQHLVEQPADLINYSVFLNEPSIDADNAIIVLFILREGIDAVETQYTKPFTRLGPIATQVGKGTYQDLTKWTGLSNDAPPCQKANLSNIRFPVDIQNYNPAAQRSSIDTFSRVTRENPALNQSFCMFEGYSLKGVQEIPAESTAFPHREANLLIALVVVYEGSGSTRDEEARVFGESLRHIIFEGSDQEKLYAYVNYASGVETPESMYGYEPWRLERLRRLKAKYDPNDRFSFYAPFT</sequence>
<dbReference type="InterPro" id="IPR016169">
    <property type="entry name" value="FAD-bd_PCMH_sub2"/>
</dbReference>
<dbReference type="Gene3D" id="3.30.465.10">
    <property type="match status" value="1"/>
</dbReference>
<dbReference type="InterPro" id="IPR016166">
    <property type="entry name" value="FAD-bd_PCMH"/>
</dbReference>
<reference evidence="8" key="1">
    <citation type="journal article" date="2014" name="Genome Announc.">
        <title>Draft genome sequence of the formaldehyde-resistant fungus Byssochlamys spectabilis No. 5 (anamorph Paecilomyces variotii No. 5) (NBRC109023).</title>
        <authorList>
            <person name="Oka T."/>
            <person name="Ekino K."/>
            <person name="Fukuda K."/>
            <person name="Nomura Y."/>
        </authorList>
    </citation>
    <scope>NUCLEOTIDE SEQUENCE [LARGE SCALE GENOMIC DNA]</scope>
    <source>
        <strain evidence="8">No. 5 / NBRC 109023</strain>
    </source>
</reference>
<comment type="cofactor">
    <cofactor evidence="1">
        <name>FAD</name>
        <dbReference type="ChEBI" id="CHEBI:57692"/>
    </cofactor>
</comment>
<dbReference type="InterPro" id="IPR036318">
    <property type="entry name" value="FAD-bd_PCMH-like_sf"/>
</dbReference>
<dbReference type="AlphaFoldDB" id="V5F8K6"/>
<feature type="domain" description="FAD-binding PCMH-type" evidence="6">
    <location>
        <begin position="69"/>
        <end position="238"/>
    </location>
</feature>
<dbReference type="Proteomes" id="UP000018001">
    <property type="component" value="Unassembled WGS sequence"/>
</dbReference>
<dbReference type="InterPro" id="IPR012951">
    <property type="entry name" value="BBE"/>
</dbReference>
<dbReference type="GO" id="GO:0071949">
    <property type="term" value="F:FAD binding"/>
    <property type="evidence" value="ECO:0007669"/>
    <property type="project" value="InterPro"/>
</dbReference>
<dbReference type="Gene3D" id="3.40.462.20">
    <property type="match status" value="1"/>
</dbReference>
<keyword evidence="5" id="KW-0560">Oxidoreductase</keyword>
<evidence type="ECO:0000256" key="5">
    <source>
        <dbReference type="ARBA" id="ARBA00023002"/>
    </source>
</evidence>
<dbReference type="EMBL" id="BAUL01000021">
    <property type="protein sequence ID" value="GAD92299.1"/>
    <property type="molecule type" value="Genomic_DNA"/>
</dbReference>
<dbReference type="PANTHER" id="PTHR42973">
    <property type="entry name" value="BINDING OXIDOREDUCTASE, PUTATIVE (AFU_ORTHOLOGUE AFUA_1G17690)-RELATED"/>
    <property type="match status" value="1"/>
</dbReference>
<dbReference type="InterPro" id="IPR050416">
    <property type="entry name" value="FAD-linked_Oxidoreductase"/>
</dbReference>
<keyword evidence="8" id="KW-1185">Reference proteome</keyword>
<protein>
    <submittedName>
        <fullName evidence="7">FAD binding domain-containing protein</fullName>
    </submittedName>
</protein>
<dbReference type="PANTHER" id="PTHR42973:SF9">
    <property type="entry name" value="FAD-BINDING PCMH-TYPE DOMAIN-CONTAINING PROTEIN-RELATED"/>
    <property type="match status" value="1"/>
</dbReference>
<dbReference type="HOGENOM" id="CLU_018354_0_1_1"/>
<dbReference type="InterPro" id="IPR006094">
    <property type="entry name" value="Oxid_FAD_bind_N"/>
</dbReference>
<dbReference type="SUPFAM" id="SSF56176">
    <property type="entry name" value="FAD-binding/transporter-associated domain-like"/>
    <property type="match status" value="1"/>
</dbReference>